<gene>
    <name evidence="1" type="ORF">EDB92DRAFT_1798469</name>
</gene>
<evidence type="ECO:0000313" key="1">
    <source>
        <dbReference type="EMBL" id="KAH8991033.1"/>
    </source>
</evidence>
<protein>
    <submittedName>
        <fullName evidence="1">Uncharacterized protein</fullName>
    </submittedName>
</protein>
<dbReference type="EMBL" id="JAKELL010000028">
    <property type="protein sequence ID" value="KAH8991033.1"/>
    <property type="molecule type" value="Genomic_DNA"/>
</dbReference>
<evidence type="ECO:0000313" key="2">
    <source>
        <dbReference type="Proteomes" id="UP001201163"/>
    </source>
</evidence>
<organism evidence="1 2">
    <name type="scientific">Lactarius akahatsu</name>
    <dbReference type="NCBI Taxonomy" id="416441"/>
    <lineage>
        <taxon>Eukaryota</taxon>
        <taxon>Fungi</taxon>
        <taxon>Dikarya</taxon>
        <taxon>Basidiomycota</taxon>
        <taxon>Agaricomycotina</taxon>
        <taxon>Agaricomycetes</taxon>
        <taxon>Russulales</taxon>
        <taxon>Russulaceae</taxon>
        <taxon>Lactarius</taxon>
    </lineage>
</organism>
<reference evidence="1" key="1">
    <citation type="submission" date="2022-01" db="EMBL/GenBank/DDBJ databases">
        <title>Comparative genomics reveals a dynamic genome evolution in the ectomycorrhizal milk-cap (Lactarius) mushrooms.</title>
        <authorList>
            <consortium name="DOE Joint Genome Institute"/>
            <person name="Lebreton A."/>
            <person name="Tang N."/>
            <person name="Kuo A."/>
            <person name="LaButti K."/>
            <person name="Drula E."/>
            <person name="Barry K."/>
            <person name="Clum A."/>
            <person name="Lipzen A."/>
            <person name="Mousain D."/>
            <person name="Ng V."/>
            <person name="Wang R."/>
            <person name="Wang X."/>
            <person name="Dai Y."/>
            <person name="Henrissat B."/>
            <person name="Grigoriev I.V."/>
            <person name="Guerin-Laguette A."/>
            <person name="Yu F."/>
            <person name="Martin F.M."/>
        </authorList>
    </citation>
    <scope>NUCLEOTIDE SEQUENCE</scope>
    <source>
        <strain evidence="1">QP</strain>
    </source>
</reference>
<sequence>MDDDGWIRGDKRELLMWVPPVHRTGLYWPCTIWVAGGRETRLDLSNFVHGSSWMSCIGP</sequence>
<accession>A0AAD4LJR6</accession>
<dbReference type="Proteomes" id="UP001201163">
    <property type="component" value="Unassembled WGS sequence"/>
</dbReference>
<comment type="caution">
    <text evidence="1">The sequence shown here is derived from an EMBL/GenBank/DDBJ whole genome shotgun (WGS) entry which is preliminary data.</text>
</comment>
<name>A0AAD4LJR6_9AGAM</name>
<keyword evidence="2" id="KW-1185">Reference proteome</keyword>
<dbReference type="AlphaFoldDB" id="A0AAD4LJR6"/>
<proteinExistence type="predicted"/>